<comment type="subcellular location">
    <subcellularLocation>
        <location evidence="1">Cell membrane</location>
        <topology evidence="1">Multi-pass membrane protein</topology>
    </subcellularLocation>
</comment>
<sequence length="345" mass="36970">MPVFLGRLLARFAILRSWAAPFAVVLFVFATSWPVMALVEPAGSEVVSPANYWWWFVVTASTVGYGDFFPESLGGHLVGVYVIIGGIATLTALFTQLASRIEKAKGRRMQGSAPVSLSGHIAVLGYLPGRSEQIVGELLADAGRAVVLCAWDETSVHPMADQDVDFVRGDLTDSVVLRRAGVERAHSVLIDARDDNEALAIAVTVDHVHAGVHLVVALRDMARAPHLRYVNASVHCVQWHTPRMITEELQDPGISQVYEELVTAGGNSTFSTEIPESMAGVTFGDCQTALGRRYGATVLAARTGAKLLVSPGWGTELAAGTRLYYVGHERIAPSALAAAIHAPHP</sequence>
<dbReference type="SUPFAM" id="SSF51735">
    <property type="entry name" value="NAD(P)-binding Rossmann-fold domains"/>
    <property type="match status" value="1"/>
</dbReference>
<name>A0A263CWN9_9PSEU</name>
<feature type="transmembrane region" description="Helical" evidence="2">
    <location>
        <begin position="78"/>
        <end position="99"/>
    </location>
</feature>
<reference evidence="5 6" key="1">
    <citation type="submission" date="2017-07" db="EMBL/GenBank/DDBJ databases">
        <title>Amycolatopsis antarcticus sp. nov., isolated from the surface of an Antarcticus brown macroalga.</title>
        <authorList>
            <person name="Wang J."/>
            <person name="Leiva S."/>
            <person name="Huang J."/>
            <person name="Huang Y."/>
        </authorList>
    </citation>
    <scope>NUCLEOTIDE SEQUENCE [LARGE SCALE GENOMIC DNA]</scope>
    <source>
        <strain evidence="5 6">AU-G6</strain>
    </source>
</reference>
<evidence type="ECO:0000313" key="5">
    <source>
        <dbReference type="EMBL" id="OZM70553.1"/>
    </source>
</evidence>
<dbReference type="Gene3D" id="1.10.287.70">
    <property type="match status" value="1"/>
</dbReference>
<dbReference type="Pfam" id="PF07885">
    <property type="entry name" value="Ion_trans_2"/>
    <property type="match status" value="1"/>
</dbReference>
<protein>
    <submittedName>
        <fullName evidence="5">Ion transporter</fullName>
    </submittedName>
</protein>
<gene>
    <name evidence="5" type="ORF">CFN78_24410</name>
</gene>
<dbReference type="InterPro" id="IPR036291">
    <property type="entry name" value="NAD(P)-bd_dom_sf"/>
</dbReference>
<dbReference type="InterPro" id="IPR003148">
    <property type="entry name" value="RCK_N"/>
</dbReference>
<comment type="caution">
    <text evidence="5">The sequence shown here is derived from an EMBL/GenBank/DDBJ whole genome shotgun (WGS) entry which is preliminary data.</text>
</comment>
<dbReference type="PANTHER" id="PTHR43833:SF9">
    <property type="entry name" value="POTASSIUM CHANNEL PROTEIN YUGO-RELATED"/>
    <property type="match status" value="1"/>
</dbReference>
<evidence type="ECO:0000256" key="2">
    <source>
        <dbReference type="SAM" id="Phobius"/>
    </source>
</evidence>
<dbReference type="SUPFAM" id="SSF81324">
    <property type="entry name" value="Voltage-gated potassium channels"/>
    <property type="match status" value="1"/>
</dbReference>
<dbReference type="Pfam" id="PF02254">
    <property type="entry name" value="TrkA_N"/>
    <property type="match status" value="1"/>
</dbReference>
<dbReference type="InterPro" id="IPR036721">
    <property type="entry name" value="RCK_C_sf"/>
</dbReference>
<dbReference type="SUPFAM" id="SSF116726">
    <property type="entry name" value="TrkA C-terminal domain-like"/>
    <property type="match status" value="1"/>
</dbReference>
<keyword evidence="2" id="KW-1133">Transmembrane helix</keyword>
<accession>A0A263CWN9</accession>
<dbReference type="InterPro" id="IPR050721">
    <property type="entry name" value="Trk_Ktr_HKT_K-transport"/>
</dbReference>
<keyword evidence="2" id="KW-0472">Membrane</keyword>
<dbReference type="Proteomes" id="UP000242444">
    <property type="component" value="Unassembled WGS sequence"/>
</dbReference>
<dbReference type="InterPro" id="IPR013099">
    <property type="entry name" value="K_chnl_dom"/>
</dbReference>
<keyword evidence="2" id="KW-0812">Transmembrane</keyword>
<evidence type="ECO:0000259" key="4">
    <source>
        <dbReference type="Pfam" id="PF07885"/>
    </source>
</evidence>
<dbReference type="GO" id="GO:0005886">
    <property type="term" value="C:plasma membrane"/>
    <property type="evidence" value="ECO:0007669"/>
    <property type="project" value="UniProtKB-SubCell"/>
</dbReference>
<dbReference type="OrthoDB" id="9799090at2"/>
<feature type="domain" description="RCK N-terminal" evidence="3">
    <location>
        <begin position="133"/>
        <end position="232"/>
    </location>
</feature>
<feature type="domain" description="Potassium channel" evidence="4">
    <location>
        <begin position="24"/>
        <end position="102"/>
    </location>
</feature>
<evidence type="ECO:0000313" key="6">
    <source>
        <dbReference type="Proteomes" id="UP000242444"/>
    </source>
</evidence>
<dbReference type="EMBL" id="NKYE01000019">
    <property type="protein sequence ID" value="OZM70553.1"/>
    <property type="molecule type" value="Genomic_DNA"/>
</dbReference>
<organism evidence="5 6">
    <name type="scientific">Amycolatopsis antarctica</name>
    <dbReference type="NCBI Taxonomy" id="1854586"/>
    <lineage>
        <taxon>Bacteria</taxon>
        <taxon>Bacillati</taxon>
        <taxon>Actinomycetota</taxon>
        <taxon>Actinomycetes</taxon>
        <taxon>Pseudonocardiales</taxon>
        <taxon>Pseudonocardiaceae</taxon>
        <taxon>Amycolatopsis</taxon>
    </lineage>
</organism>
<evidence type="ECO:0000256" key="1">
    <source>
        <dbReference type="ARBA" id="ARBA00004651"/>
    </source>
</evidence>
<dbReference type="InParanoid" id="A0A263CWN9"/>
<dbReference type="PANTHER" id="PTHR43833">
    <property type="entry name" value="POTASSIUM CHANNEL PROTEIN 2-RELATED-RELATED"/>
    <property type="match status" value="1"/>
</dbReference>
<dbReference type="Gene3D" id="3.30.70.1450">
    <property type="entry name" value="Regulator of K+ conductance, C-terminal domain"/>
    <property type="match status" value="1"/>
</dbReference>
<keyword evidence="6" id="KW-1185">Reference proteome</keyword>
<proteinExistence type="predicted"/>
<dbReference type="AlphaFoldDB" id="A0A263CWN9"/>
<dbReference type="GO" id="GO:0006813">
    <property type="term" value="P:potassium ion transport"/>
    <property type="evidence" value="ECO:0007669"/>
    <property type="project" value="InterPro"/>
</dbReference>
<dbReference type="Gene3D" id="3.40.50.720">
    <property type="entry name" value="NAD(P)-binding Rossmann-like Domain"/>
    <property type="match status" value="1"/>
</dbReference>
<evidence type="ECO:0000259" key="3">
    <source>
        <dbReference type="Pfam" id="PF02254"/>
    </source>
</evidence>
<dbReference type="RefSeq" id="WP_094865364.1">
    <property type="nucleotide sequence ID" value="NZ_NKYE01000019.1"/>
</dbReference>